<dbReference type="Gene3D" id="3.90.75.20">
    <property type="match status" value="1"/>
</dbReference>
<proteinExistence type="predicted"/>
<evidence type="ECO:0000313" key="4">
    <source>
        <dbReference type="Proteomes" id="UP000832097"/>
    </source>
</evidence>
<dbReference type="InterPro" id="IPR003615">
    <property type="entry name" value="HNH_nuc"/>
</dbReference>
<accession>A0ABY4C3J0</accession>
<feature type="compositionally biased region" description="Basic and acidic residues" evidence="1">
    <location>
        <begin position="110"/>
        <end position="123"/>
    </location>
</feature>
<feature type="domain" description="HNH nuclease" evidence="2">
    <location>
        <begin position="68"/>
        <end position="112"/>
    </location>
</feature>
<organism evidence="3 4">
    <name type="scientific">Agromyces larvae</name>
    <dbReference type="NCBI Taxonomy" id="2929802"/>
    <lineage>
        <taxon>Bacteria</taxon>
        <taxon>Bacillati</taxon>
        <taxon>Actinomycetota</taxon>
        <taxon>Actinomycetes</taxon>
        <taxon>Micrococcales</taxon>
        <taxon>Microbacteriaceae</taxon>
        <taxon>Agromyces</taxon>
    </lineage>
</organism>
<dbReference type="EMBL" id="CP094528">
    <property type="protein sequence ID" value="UOE45960.1"/>
    <property type="molecule type" value="Genomic_DNA"/>
</dbReference>
<dbReference type="Proteomes" id="UP000832097">
    <property type="component" value="Chromosome"/>
</dbReference>
<protein>
    <submittedName>
        <fullName evidence="3">NUMOD4 motif-containing HNH endonuclease</fullName>
    </submittedName>
</protein>
<evidence type="ECO:0000256" key="1">
    <source>
        <dbReference type="SAM" id="MobiDB-lite"/>
    </source>
</evidence>
<reference evidence="3 4" key="1">
    <citation type="submission" date="2022-03" db="EMBL/GenBank/DDBJ databases">
        <title>Mucilaginibacter sp. isolated from the gut of Protaetia brevitarsis seulensis larvae.</title>
        <authorList>
            <person name="Won M."/>
            <person name="Kim S.-J."/>
            <person name="Kwon S.-W."/>
        </authorList>
    </citation>
    <scope>NUCLEOTIDE SEQUENCE [LARGE SCALE GENOMIC DNA]</scope>
    <source>
        <strain evidence="3 4">CFWR-12</strain>
    </source>
</reference>
<gene>
    <name evidence="3" type="ORF">MTO99_09525</name>
</gene>
<name>A0ABY4C3J0_9MICO</name>
<dbReference type="RefSeq" id="WP_243558732.1">
    <property type="nucleotide sequence ID" value="NZ_CP094528.1"/>
</dbReference>
<keyword evidence="3" id="KW-0255">Endonuclease</keyword>
<keyword evidence="3" id="KW-0378">Hydrolase</keyword>
<dbReference type="InterPro" id="IPR044925">
    <property type="entry name" value="His-Me_finger_sf"/>
</dbReference>
<feature type="region of interest" description="Disordered" evidence="1">
    <location>
        <begin position="108"/>
        <end position="131"/>
    </location>
</feature>
<dbReference type="SUPFAM" id="SSF54060">
    <property type="entry name" value="His-Me finger endonucleases"/>
    <property type="match status" value="1"/>
</dbReference>
<dbReference type="GO" id="GO:0004519">
    <property type="term" value="F:endonuclease activity"/>
    <property type="evidence" value="ECO:0007669"/>
    <property type="project" value="UniProtKB-KW"/>
</dbReference>
<dbReference type="Pfam" id="PF13392">
    <property type="entry name" value="HNH_3"/>
    <property type="match status" value="1"/>
</dbReference>
<evidence type="ECO:0000313" key="3">
    <source>
        <dbReference type="EMBL" id="UOE45960.1"/>
    </source>
</evidence>
<keyword evidence="3" id="KW-0540">Nuclease</keyword>
<evidence type="ECO:0000259" key="2">
    <source>
        <dbReference type="Pfam" id="PF13392"/>
    </source>
</evidence>
<keyword evidence="4" id="KW-1185">Reference proteome</keyword>
<sequence>MAASSERWRRVVGFEATHLVSDGGQVRTIDRHDRLGRFRKGVALRPSTLNGGHQMVRLALDGNQKPALVHRLVLEAFVGPAPEGTEGCHNDGNPANNRLENLRWDTPSANHRDKREHGTDHNISKAQCPRGHDLVEPNLTANVLRRGHRGCLACNRAHAYVSRHPGVDLREVADRYYSEITERTAE</sequence>